<dbReference type="OrthoDB" id="7066518at2"/>
<dbReference type="Pfam" id="PF21937">
    <property type="entry name" value="Yop-YscD_ppl_2nd"/>
    <property type="match status" value="1"/>
</dbReference>
<protein>
    <submittedName>
        <fullName evidence="3">EscD/YscD/HrpQ family type III secretion system inner membrane ring protein</fullName>
    </submittedName>
</protein>
<feature type="domain" description="YscD-like Bon-like" evidence="2">
    <location>
        <begin position="216"/>
        <end position="278"/>
    </location>
</feature>
<feature type="transmembrane region" description="Helical" evidence="1">
    <location>
        <begin position="120"/>
        <end position="141"/>
    </location>
</feature>
<dbReference type="InterPro" id="IPR053947">
    <property type="entry name" value="YscD_ppl__2nd"/>
</dbReference>
<name>A0A516SA77_9NEIS</name>
<dbReference type="Proteomes" id="UP000317550">
    <property type="component" value="Chromosome"/>
</dbReference>
<dbReference type="NCBIfam" id="TIGR02500">
    <property type="entry name" value="type_III_yscD"/>
    <property type="match status" value="1"/>
</dbReference>
<sequence>MNFQYKLRLLNGPLLGRELKLPPGTIHIGDGDSDSDIVVPLEGGGMAQLLIDEEGVVVATPAPCWVDGEVWDTAQPLPLGRAVDLDGVAMVFGRVEDELANLTVPVRMNRQGGKHGKRQVWLPLAIVCVTAAILLLSYLLLNQDGTPSAQARAADSTTTPALPPRNPELSSLRFKWDQQHVLTISGPCADSVQVELMLQALRQSGTLFRNETVCRDQLIRNALNIIQLHGYRDVEVRDGDSLDSIKIEGPIRADERWEGVLQDLRRVSGLRSWEVRNDVDGAVRQLALWLKEQGLGEGVSITLLNDTMMVTGALDTATETHLKRALRQFDGQAHLRLKTAFQNIPSAVDINQYLPAPPQSIGGNRGAPYLELANGLRLQAGSYLPNGYEVISFSNKGIGLLSNNSVVYLPLGW</sequence>
<reference evidence="4" key="1">
    <citation type="submission" date="2019-07" db="EMBL/GenBank/DDBJ databases">
        <title>Chitinimonas sp. nov., isolated from Ny-Alesund, arctica soil.</title>
        <authorList>
            <person name="Xu Q."/>
            <person name="Peng F."/>
        </authorList>
    </citation>
    <scope>NUCLEOTIDE SEQUENCE [LARGE SCALE GENOMIC DNA]</scope>
    <source>
        <strain evidence="4">R3-44</strain>
    </source>
</reference>
<gene>
    <name evidence="3" type="ORF">FNU76_01090</name>
</gene>
<dbReference type="EMBL" id="CP041730">
    <property type="protein sequence ID" value="QDQ25055.1"/>
    <property type="molecule type" value="Genomic_DNA"/>
</dbReference>
<evidence type="ECO:0000256" key="1">
    <source>
        <dbReference type="SAM" id="Phobius"/>
    </source>
</evidence>
<proteinExistence type="predicted"/>
<keyword evidence="4" id="KW-1185">Reference proteome</keyword>
<evidence type="ECO:0000313" key="3">
    <source>
        <dbReference type="EMBL" id="QDQ25055.1"/>
    </source>
</evidence>
<keyword evidence="1" id="KW-0472">Membrane</keyword>
<evidence type="ECO:0000259" key="2">
    <source>
        <dbReference type="Pfam" id="PF21937"/>
    </source>
</evidence>
<dbReference type="AlphaFoldDB" id="A0A516SA77"/>
<evidence type="ECO:0000313" key="4">
    <source>
        <dbReference type="Proteomes" id="UP000317550"/>
    </source>
</evidence>
<keyword evidence="1" id="KW-1133">Transmembrane helix</keyword>
<organism evidence="3 4">
    <name type="scientific">Chitinimonas arctica</name>
    <dbReference type="NCBI Taxonomy" id="2594795"/>
    <lineage>
        <taxon>Bacteria</taxon>
        <taxon>Pseudomonadati</taxon>
        <taxon>Pseudomonadota</taxon>
        <taxon>Betaproteobacteria</taxon>
        <taxon>Neisseriales</taxon>
        <taxon>Chitinibacteraceae</taxon>
        <taxon>Chitinimonas</taxon>
    </lineage>
</organism>
<dbReference type="InterPro" id="IPR012843">
    <property type="entry name" value="YscD"/>
</dbReference>
<dbReference type="RefSeq" id="WP_143855980.1">
    <property type="nucleotide sequence ID" value="NZ_CP041730.1"/>
</dbReference>
<dbReference type="KEGG" id="cari:FNU76_01090"/>
<accession>A0A516SA77</accession>
<keyword evidence="1" id="KW-0812">Transmembrane</keyword>